<feature type="signal peptide" evidence="1">
    <location>
        <begin position="1"/>
        <end position="29"/>
    </location>
</feature>
<evidence type="ECO:0000256" key="1">
    <source>
        <dbReference type="SAM" id="SignalP"/>
    </source>
</evidence>
<dbReference type="EMBL" id="CP094970">
    <property type="protein sequence ID" value="UYM04698.1"/>
    <property type="molecule type" value="Genomic_DNA"/>
</dbReference>
<dbReference type="Proteomes" id="UP001164390">
    <property type="component" value="Chromosome"/>
</dbReference>
<evidence type="ECO:0000313" key="3">
    <source>
        <dbReference type="EMBL" id="UYM04698.1"/>
    </source>
</evidence>
<name>A0AA46TGD2_9ACTN</name>
<keyword evidence="3" id="KW-0255">Endonuclease</keyword>
<dbReference type="RefSeq" id="WP_271633456.1">
    <property type="nucleotide sequence ID" value="NZ_CP094970.1"/>
</dbReference>
<accession>A0AA46TGD2</accession>
<dbReference type="InterPro" id="IPR005135">
    <property type="entry name" value="Endo/exonuclease/phosphatase"/>
</dbReference>
<proteinExistence type="predicted"/>
<evidence type="ECO:0000313" key="4">
    <source>
        <dbReference type="Proteomes" id="UP001164390"/>
    </source>
</evidence>
<keyword evidence="4" id="KW-1185">Reference proteome</keyword>
<dbReference type="Pfam" id="PF03372">
    <property type="entry name" value="Exo_endo_phos"/>
    <property type="match status" value="1"/>
</dbReference>
<gene>
    <name evidence="3" type="ORF">L0C25_19500</name>
</gene>
<dbReference type="SUPFAM" id="SSF56219">
    <property type="entry name" value="DNase I-like"/>
    <property type="match status" value="1"/>
</dbReference>
<sequence>MVLLGKPFAAAAAAATALTLLAAPGAAQADGGARAADRVSVLTYNTCMNDACRKAYRLGASGKRLAKIWKHAVNRDGGKKRADVVVLQETDWRVVGVDGDKLTKAFPGYRIASKRDGRWILYNTAALTRINDGYVNVAGAADEEKAFPWAQFASKAHPRNKVTVVDVHFASRSDKPEQAKEIRRLKRGLGEQLPLGTRTVFAGDFNILPGEPNARLFRSTFAKTVGGLTDATPKRKRTNTLKPADVPKIPYRPSAGKPIDHVYVGGGLHVVKGARYRDKGEKRVTSKRAERKRWNRLVPKRRSDHNAVYAVLRW</sequence>
<organism evidence="3 4">
    <name type="scientific">Solicola gregarius</name>
    <dbReference type="NCBI Taxonomy" id="2908642"/>
    <lineage>
        <taxon>Bacteria</taxon>
        <taxon>Bacillati</taxon>
        <taxon>Actinomycetota</taxon>
        <taxon>Actinomycetes</taxon>
        <taxon>Propionibacteriales</taxon>
        <taxon>Nocardioidaceae</taxon>
        <taxon>Solicola</taxon>
    </lineage>
</organism>
<keyword evidence="3" id="KW-0540">Nuclease</keyword>
<keyword evidence="1" id="KW-0732">Signal</keyword>
<feature type="chain" id="PRO_5041317258" evidence="1">
    <location>
        <begin position="30"/>
        <end position="314"/>
    </location>
</feature>
<evidence type="ECO:0000259" key="2">
    <source>
        <dbReference type="Pfam" id="PF03372"/>
    </source>
</evidence>
<dbReference type="KEGG" id="sgrg:L0C25_19500"/>
<feature type="domain" description="Endonuclease/exonuclease/phosphatase" evidence="2">
    <location>
        <begin position="42"/>
        <end position="305"/>
    </location>
</feature>
<dbReference type="GO" id="GO:0004519">
    <property type="term" value="F:endonuclease activity"/>
    <property type="evidence" value="ECO:0007669"/>
    <property type="project" value="UniProtKB-KW"/>
</dbReference>
<dbReference type="AlphaFoldDB" id="A0AA46TGD2"/>
<dbReference type="InterPro" id="IPR036691">
    <property type="entry name" value="Endo/exonu/phosph_ase_sf"/>
</dbReference>
<keyword evidence="3" id="KW-0378">Hydrolase</keyword>
<reference evidence="3" key="1">
    <citation type="submission" date="2022-01" db="EMBL/GenBank/DDBJ databases">
        <title>Nocardioidaceae gen. sp. A5X3R13.</title>
        <authorList>
            <person name="Lopez Marin M.A."/>
            <person name="Uhlik O."/>
        </authorList>
    </citation>
    <scope>NUCLEOTIDE SEQUENCE</scope>
    <source>
        <strain evidence="3">A5X3R13</strain>
    </source>
</reference>
<dbReference type="Gene3D" id="3.60.10.10">
    <property type="entry name" value="Endonuclease/exonuclease/phosphatase"/>
    <property type="match status" value="1"/>
</dbReference>
<protein>
    <submittedName>
        <fullName evidence="3">Endonuclease/exonuclease/phosphatase family protein</fullName>
    </submittedName>
</protein>